<evidence type="ECO:0000313" key="1">
    <source>
        <dbReference type="EMBL" id="KAF2792984.1"/>
    </source>
</evidence>
<proteinExistence type="predicted"/>
<name>A0A6A6XA12_9PLEO</name>
<evidence type="ECO:0008006" key="3">
    <source>
        <dbReference type="Google" id="ProtNLM"/>
    </source>
</evidence>
<dbReference type="AlphaFoldDB" id="A0A6A6XA12"/>
<dbReference type="EMBL" id="MU001947">
    <property type="protein sequence ID" value="KAF2792984.1"/>
    <property type="molecule type" value="Genomic_DNA"/>
</dbReference>
<accession>A0A6A6XA12</accession>
<keyword evidence="2" id="KW-1185">Reference proteome</keyword>
<gene>
    <name evidence="1" type="ORF">K505DRAFT_386584</name>
</gene>
<reference evidence="1" key="1">
    <citation type="journal article" date="2020" name="Stud. Mycol.">
        <title>101 Dothideomycetes genomes: a test case for predicting lifestyles and emergence of pathogens.</title>
        <authorList>
            <person name="Haridas S."/>
            <person name="Albert R."/>
            <person name="Binder M."/>
            <person name="Bloem J."/>
            <person name="Labutti K."/>
            <person name="Salamov A."/>
            <person name="Andreopoulos B."/>
            <person name="Baker S."/>
            <person name="Barry K."/>
            <person name="Bills G."/>
            <person name="Bluhm B."/>
            <person name="Cannon C."/>
            <person name="Castanera R."/>
            <person name="Culley D."/>
            <person name="Daum C."/>
            <person name="Ezra D."/>
            <person name="Gonzalez J."/>
            <person name="Henrissat B."/>
            <person name="Kuo A."/>
            <person name="Liang C."/>
            <person name="Lipzen A."/>
            <person name="Lutzoni F."/>
            <person name="Magnuson J."/>
            <person name="Mondo S."/>
            <person name="Nolan M."/>
            <person name="Ohm R."/>
            <person name="Pangilinan J."/>
            <person name="Park H.-J."/>
            <person name="Ramirez L."/>
            <person name="Alfaro M."/>
            <person name="Sun H."/>
            <person name="Tritt A."/>
            <person name="Yoshinaga Y."/>
            <person name="Zwiers L.-H."/>
            <person name="Turgeon B."/>
            <person name="Goodwin S."/>
            <person name="Spatafora J."/>
            <person name="Crous P."/>
            <person name="Grigoriev I."/>
        </authorList>
    </citation>
    <scope>NUCLEOTIDE SEQUENCE</scope>
    <source>
        <strain evidence="1">CBS 109.77</strain>
    </source>
</reference>
<dbReference type="Proteomes" id="UP000799757">
    <property type="component" value="Unassembled WGS sequence"/>
</dbReference>
<evidence type="ECO:0000313" key="2">
    <source>
        <dbReference type="Proteomes" id="UP000799757"/>
    </source>
</evidence>
<sequence>MLLHSLHLLQPLDVGCFSPLKRAYSAKISALARRSITYIAKIDFLPAFKKAYTKTFIAETIKGAFRGARLVLHDLDAVILKLDVRLCTPNQQPKQPTA</sequence>
<dbReference type="OrthoDB" id="3776271at2759"/>
<organism evidence="1 2">
    <name type="scientific">Melanomma pulvis-pyrius CBS 109.77</name>
    <dbReference type="NCBI Taxonomy" id="1314802"/>
    <lineage>
        <taxon>Eukaryota</taxon>
        <taxon>Fungi</taxon>
        <taxon>Dikarya</taxon>
        <taxon>Ascomycota</taxon>
        <taxon>Pezizomycotina</taxon>
        <taxon>Dothideomycetes</taxon>
        <taxon>Pleosporomycetidae</taxon>
        <taxon>Pleosporales</taxon>
        <taxon>Melanommataceae</taxon>
        <taxon>Melanomma</taxon>
    </lineage>
</organism>
<protein>
    <recommendedName>
        <fullName evidence="3">DDE-1 domain-containing protein</fullName>
    </recommendedName>
</protein>